<evidence type="ECO:0000313" key="2">
    <source>
        <dbReference type="Proteomes" id="UP001597158"/>
    </source>
</evidence>
<proteinExistence type="predicted"/>
<reference evidence="2" key="1">
    <citation type="journal article" date="2019" name="Int. J. Syst. Evol. Microbiol.">
        <title>The Global Catalogue of Microorganisms (GCM) 10K type strain sequencing project: providing services to taxonomists for standard genome sequencing and annotation.</title>
        <authorList>
            <consortium name="The Broad Institute Genomics Platform"/>
            <consortium name="The Broad Institute Genome Sequencing Center for Infectious Disease"/>
            <person name="Wu L."/>
            <person name="Ma J."/>
        </authorList>
    </citation>
    <scope>NUCLEOTIDE SEQUENCE [LARGE SCALE GENOMIC DNA]</scope>
    <source>
        <strain evidence="2">CCUG 48884</strain>
    </source>
</reference>
<dbReference type="EMBL" id="JBHTMC010000027">
    <property type="protein sequence ID" value="MFD1265069.1"/>
    <property type="molecule type" value="Genomic_DNA"/>
</dbReference>
<accession>A0ABW3WJ00</accession>
<sequence length="806" mass="87697">MKVSDFFARRFADSIGLLRRERRAGGRDVFVADGEELDLVTAVRGPGGGVEFPGLSQLTSAVRNAVQYIVDQADIDARPPRLFPVDSVPYRLFCEVGGVAYGHGINNRVLVTVDTESMAVTTGHEFPTGTSIMSVFPGFGCALIVLDKNNDQTRTIWRTTDGGATVTLVHELGRDPNGSQTHRPMVGLLTNGMDRGYVNNKPALVFATYSTAVVNGAATDGSIGDAVYIAYSIDDGQTWQRLNTWNWNFESGEGLHTIRHFHAARWDKWRQCWWFAAGDTDAESAVIRWDGKSAGPGNVTPAQIASGAYTGWDCRTGSQRWRAVDIMVTEDWIETFTDNASEVTGGIWRIRPDFRDDHRVDNSVLGSGHDGWSSLLHSSGVHLWCDNARGTAIGPSQRYMDIYASRNGNRYWPIARTALAEELNVSKVVRGFFEDRRGRVWWSVSGEAGKGVVSTTLLTLEGRFIDDRPDCVAPAYFVDPVNGSDSADGWGRATAWKTLRNSIIGNKVTHGARVVLLSNTTEPALNETTYSANARAAHDTARPVQISGPRAARDSARLIVSNSAPGGWRGASNQAWNIEFTHMWLDVDAGAQYILHDQSTATSGRPKWTLRDCIIGNTVDGSIRSIYVRNSDVFAHRTLFLNPISSTRASVQPNSTGTFDGRACVFRGGRINAENGGVIKLRHCDMTDYSIAGVMLAANVTAAPEILQCVFAGSGAAVPVLNYSTSVTLTPDMVGNNYFGRPSGPEVPAQAMNVSDALARNPDTLEPFSWSRLVAAGVNVGVSWDYYGNPFRARPAIGAVEIPPTF</sequence>
<keyword evidence="2" id="KW-1185">Reference proteome</keyword>
<comment type="caution">
    <text evidence="1">The sequence shown here is derived from an EMBL/GenBank/DDBJ whole genome shotgun (WGS) entry which is preliminary data.</text>
</comment>
<dbReference type="RefSeq" id="WP_277829819.1">
    <property type="nucleotide sequence ID" value="NZ_JARQZE010000001.1"/>
</dbReference>
<name>A0ABW3WJ00_9RHOO</name>
<organism evidence="1 2">
    <name type="scientific">Thauera mechernichensis</name>
    <dbReference type="NCBI Taxonomy" id="82788"/>
    <lineage>
        <taxon>Bacteria</taxon>
        <taxon>Pseudomonadati</taxon>
        <taxon>Pseudomonadota</taxon>
        <taxon>Betaproteobacteria</taxon>
        <taxon>Rhodocyclales</taxon>
        <taxon>Zoogloeaceae</taxon>
        <taxon>Thauera</taxon>
    </lineage>
</organism>
<protein>
    <submittedName>
        <fullName evidence="1">Uncharacterized protein</fullName>
    </submittedName>
</protein>
<evidence type="ECO:0000313" key="1">
    <source>
        <dbReference type="EMBL" id="MFD1265069.1"/>
    </source>
</evidence>
<gene>
    <name evidence="1" type="ORF">ACFQ4M_15950</name>
</gene>
<dbReference type="Proteomes" id="UP001597158">
    <property type="component" value="Unassembled WGS sequence"/>
</dbReference>